<feature type="region of interest" description="Disordered" evidence="1">
    <location>
        <begin position="399"/>
        <end position="446"/>
    </location>
</feature>
<dbReference type="RefSeq" id="WP_243308322.1">
    <property type="nucleotide sequence ID" value="NZ_JALGBI010000002.1"/>
</dbReference>
<feature type="compositionally biased region" description="Polar residues" evidence="1">
    <location>
        <begin position="411"/>
        <end position="422"/>
    </location>
</feature>
<reference evidence="2" key="1">
    <citation type="submission" date="2022-03" db="EMBL/GenBank/DDBJ databases">
        <authorList>
            <person name="Woo C.Y."/>
        </authorList>
    </citation>
    <scope>NUCLEOTIDE SEQUENCE</scope>
    <source>
        <strain evidence="2">CYS-02</strain>
    </source>
</reference>
<evidence type="ECO:0000313" key="3">
    <source>
        <dbReference type="Proteomes" id="UP001139447"/>
    </source>
</evidence>
<dbReference type="AlphaFoldDB" id="A0A9X2ANU3"/>
<dbReference type="Proteomes" id="UP001139447">
    <property type="component" value="Unassembled WGS sequence"/>
</dbReference>
<name>A0A9X2ANU3_9BURK</name>
<accession>A0A9X2ANU3</accession>
<evidence type="ECO:0008006" key="4">
    <source>
        <dbReference type="Google" id="ProtNLM"/>
    </source>
</evidence>
<comment type="caution">
    <text evidence="2">The sequence shown here is derived from an EMBL/GenBank/DDBJ whole genome shotgun (WGS) entry which is preliminary data.</text>
</comment>
<proteinExistence type="predicted"/>
<protein>
    <recommendedName>
        <fullName evidence="4">DUF5666 domain-containing protein</fullName>
    </recommendedName>
</protein>
<dbReference type="EMBL" id="JALGBI010000002">
    <property type="protein sequence ID" value="MCJ0765183.1"/>
    <property type="molecule type" value="Genomic_DNA"/>
</dbReference>
<evidence type="ECO:0000256" key="1">
    <source>
        <dbReference type="SAM" id="MobiDB-lite"/>
    </source>
</evidence>
<evidence type="ECO:0000313" key="2">
    <source>
        <dbReference type="EMBL" id="MCJ0765183.1"/>
    </source>
</evidence>
<sequence>MSAVYFLCHGIEAIARRWPVWTRFGAWLSLAAVVLHGCGGGMTTAGVGSGGSGLAEGTVSGFGSVIVDGVEYDDSGVAAQAADGSGGLRTADLKLGQRVRLVYNDSRQIDSIQVLPQLVGPASSAIDDHGWMQVMGQWVRVVKSQQDASRSGPTVLSGYSEADRIMAGDELEVHGTWVYDERKASHVLVATRVEKLAAPADSVQLAGVVRGLTDGSFRLNASNGTLVQPSQPLPPALANGQVAHLWVARGRLGNAALDATRVESVVLDLQEVARHAQVILSGLVAGYDPATRVVEIQGMRIRLAPGLQVDEAALARGEFASLKVSQADNMLVASDMTLRSAAAGGLGATVEVKGEASGIDWTAATVGFILRGVAIQAASAVVDASCRAMPADVRRRVEVRGQSEAPGRPVTASQVTCSSDTAGSAGHTGNPLQPRAMLGMPVPSLA</sequence>
<gene>
    <name evidence="2" type="ORF">MMF98_18365</name>
</gene>
<organism evidence="2 3">
    <name type="scientific">Variovorax terrae</name>
    <dbReference type="NCBI Taxonomy" id="2923278"/>
    <lineage>
        <taxon>Bacteria</taxon>
        <taxon>Pseudomonadati</taxon>
        <taxon>Pseudomonadota</taxon>
        <taxon>Betaproteobacteria</taxon>
        <taxon>Burkholderiales</taxon>
        <taxon>Comamonadaceae</taxon>
        <taxon>Variovorax</taxon>
    </lineage>
</organism>
<keyword evidence="3" id="KW-1185">Reference proteome</keyword>